<accession>A0AAE1Q215</accession>
<evidence type="ECO:0000313" key="1">
    <source>
        <dbReference type="EMBL" id="KAK4317995.1"/>
    </source>
</evidence>
<dbReference type="AlphaFoldDB" id="A0AAE1Q215"/>
<keyword evidence="2" id="KW-1185">Reference proteome</keyword>
<dbReference type="Proteomes" id="UP001292094">
    <property type="component" value="Unassembled WGS sequence"/>
</dbReference>
<comment type="caution">
    <text evidence="1">The sequence shown here is derived from an EMBL/GenBank/DDBJ whole genome shotgun (WGS) entry which is preliminary data.</text>
</comment>
<dbReference type="EMBL" id="JAWZYT010000875">
    <property type="protein sequence ID" value="KAK4317995.1"/>
    <property type="molecule type" value="Genomic_DNA"/>
</dbReference>
<reference evidence="1" key="1">
    <citation type="submission" date="2023-11" db="EMBL/GenBank/DDBJ databases">
        <title>Genome assemblies of two species of porcelain crab, Petrolisthes cinctipes and Petrolisthes manimaculis (Anomura: Porcellanidae).</title>
        <authorList>
            <person name="Angst P."/>
        </authorList>
    </citation>
    <scope>NUCLEOTIDE SEQUENCE</scope>
    <source>
        <strain evidence="1">PB745_02</strain>
        <tissue evidence="1">Gill</tissue>
    </source>
</reference>
<sequence length="80" mass="8460">MAQFNGFLAVLGETVCRRPVVYCTGDVSVGESAGSGTPYHPLAYGTIRSVHRTFKTIQAQLCHGDLLGCSAVLGACQLEE</sequence>
<gene>
    <name evidence="1" type="ORF">Pmani_010949</name>
</gene>
<proteinExistence type="predicted"/>
<name>A0AAE1Q215_9EUCA</name>
<organism evidence="1 2">
    <name type="scientific">Petrolisthes manimaculis</name>
    <dbReference type="NCBI Taxonomy" id="1843537"/>
    <lineage>
        <taxon>Eukaryota</taxon>
        <taxon>Metazoa</taxon>
        <taxon>Ecdysozoa</taxon>
        <taxon>Arthropoda</taxon>
        <taxon>Crustacea</taxon>
        <taxon>Multicrustacea</taxon>
        <taxon>Malacostraca</taxon>
        <taxon>Eumalacostraca</taxon>
        <taxon>Eucarida</taxon>
        <taxon>Decapoda</taxon>
        <taxon>Pleocyemata</taxon>
        <taxon>Anomura</taxon>
        <taxon>Galatheoidea</taxon>
        <taxon>Porcellanidae</taxon>
        <taxon>Petrolisthes</taxon>
    </lineage>
</organism>
<evidence type="ECO:0000313" key="2">
    <source>
        <dbReference type="Proteomes" id="UP001292094"/>
    </source>
</evidence>
<protein>
    <submittedName>
        <fullName evidence="1">Uncharacterized protein</fullName>
    </submittedName>
</protein>